<protein>
    <submittedName>
        <fullName evidence="2">TIM barrel protein</fullName>
    </submittedName>
</protein>
<evidence type="ECO:0000259" key="1">
    <source>
        <dbReference type="Pfam" id="PF01261"/>
    </source>
</evidence>
<dbReference type="EMBL" id="JAHLFS010000051">
    <property type="protein sequence ID" value="MBU3851889.1"/>
    <property type="molecule type" value="Genomic_DNA"/>
</dbReference>
<reference evidence="2" key="1">
    <citation type="journal article" date="2021" name="PeerJ">
        <title>Extensive microbial diversity within the chicken gut microbiome revealed by metagenomics and culture.</title>
        <authorList>
            <person name="Gilroy R."/>
            <person name="Ravi A."/>
            <person name="Getino M."/>
            <person name="Pursley I."/>
            <person name="Horton D.L."/>
            <person name="Alikhan N.F."/>
            <person name="Baker D."/>
            <person name="Gharbi K."/>
            <person name="Hall N."/>
            <person name="Watson M."/>
            <person name="Adriaenssens E.M."/>
            <person name="Foster-Nyarko E."/>
            <person name="Jarju S."/>
            <person name="Secka A."/>
            <person name="Antonio M."/>
            <person name="Oren A."/>
            <person name="Chaudhuri R.R."/>
            <person name="La Ragione R."/>
            <person name="Hildebrand F."/>
            <person name="Pallen M.J."/>
        </authorList>
    </citation>
    <scope>NUCLEOTIDE SEQUENCE</scope>
    <source>
        <strain evidence="2">F6-6636</strain>
    </source>
</reference>
<gene>
    <name evidence="2" type="ORF">H9901_04230</name>
</gene>
<comment type="caution">
    <text evidence="2">The sequence shown here is derived from an EMBL/GenBank/DDBJ whole genome shotgun (WGS) entry which is preliminary data.</text>
</comment>
<dbReference type="Pfam" id="PF01261">
    <property type="entry name" value="AP_endonuc_2"/>
    <property type="match status" value="1"/>
</dbReference>
<dbReference type="Gene3D" id="3.20.20.150">
    <property type="entry name" value="Divalent-metal-dependent TIM barrel enzymes"/>
    <property type="match status" value="1"/>
</dbReference>
<accession>A0A948TJR4</accession>
<feature type="domain" description="Xylose isomerase-like TIM barrel" evidence="1">
    <location>
        <begin position="83"/>
        <end position="239"/>
    </location>
</feature>
<dbReference type="AlphaFoldDB" id="A0A948TJR4"/>
<evidence type="ECO:0000313" key="2">
    <source>
        <dbReference type="EMBL" id="MBU3851889.1"/>
    </source>
</evidence>
<evidence type="ECO:0000313" key="3">
    <source>
        <dbReference type="Proteomes" id="UP000777303"/>
    </source>
</evidence>
<reference evidence="2" key="2">
    <citation type="submission" date="2021-04" db="EMBL/GenBank/DDBJ databases">
        <authorList>
            <person name="Gilroy R."/>
        </authorList>
    </citation>
    <scope>NUCLEOTIDE SEQUENCE</scope>
    <source>
        <strain evidence="2">F6-6636</strain>
    </source>
</reference>
<name>A0A948TJR4_9LACO</name>
<dbReference type="SUPFAM" id="SSF51658">
    <property type="entry name" value="Xylose isomerase-like"/>
    <property type="match status" value="1"/>
</dbReference>
<proteinExistence type="predicted"/>
<organism evidence="2 3">
    <name type="scientific">Candidatus Paralactobacillus gallistercoris</name>
    <dbReference type="NCBI Taxonomy" id="2838724"/>
    <lineage>
        <taxon>Bacteria</taxon>
        <taxon>Bacillati</taxon>
        <taxon>Bacillota</taxon>
        <taxon>Bacilli</taxon>
        <taxon>Lactobacillales</taxon>
        <taxon>Lactobacillaceae</taxon>
        <taxon>Lactobacillus</taxon>
    </lineage>
</organism>
<sequence length="272" mass="31370">MVLLGLKASTDRRQITDRLQYHPQVFEFHLTENDMTPDGLKRLADDIDWVKEAATDKIILHEPIRYHGQQMEMILPEKYNPDFYHFMMESIENMVALACDKNVLALVHGAFNKETDKYLQMYPSFDAAEQELLRRLDYFAKYGADHLCIENSISAVWGYADPQIRQLAKTHHYHLAFDTSHVFIQSHGSNTILQAALRDLREQIVHYHLVDSNGEYHDSLPLGAGKIDWQAVVPLLNPQATSIYEINLPNQLDATKQVASHRYLTTLIQHLS</sequence>
<dbReference type="InterPro" id="IPR036237">
    <property type="entry name" value="Xyl_isomerase-like_sf"/>
</dbReference>
<dbReference type="Proteomes" id="UP000777303">
    <property type="component" value="Unassembled WGS sequence"/>
</dbReference>
<dbReference type="InterPro" id="IPR013022">
    <property type="entry name" value="Xyl_isomerase-like_TIM-brl"/>
</dbReference>